<feature type="transmembrane region" description="Helical" evidence="3">
    <location>
        <begin position="78"/>
        <end position="100"/>
    </location>
</feature>
<evidence type="ECO:0000313" key="6">
    <source>
        <dbReference type="Proteomes" id="UP000184510"/>
    </source>
</evidence>
<dbReference type="OrthoDB" id="258532at2"/>
<evidence type="ECO:0000313" key="5">
    <source>
        <dbReference type="EMBL" id="SHJ59885.1"/>
    </source>
</evidence>
<dbReference type="PANTHER" id="PTHR30273">
    <property type="entry name" value="PERIPLASMIC SIGNAL SENSOR AND SIGMA FACTOR ACTIVATOR FECR-RELATED"/>
    <property type="match status" value="1"/>
</dbReference>
<dbReference type="Gene3D" id="2.60.120.1440">
    <property type="match status" value="1"/>
</dbReference>
<feature type="domain" description="LamG-like jellyroll fold" evidence="4">
    <location>
        <begin position="342"/>
        <end position="497"/>
    </location>
</feature>
<keyword evidence="3" id="KW-1133">Transmembrane helix</keyword>
<keyword evidence="3" id="KW-0472">Membrane</keyword>
<dbReference type="Pfam" id="PF04773">
    <property type="entry name" value="FecR"/>
    <property type="match status" value="1"/>
</dbReference>
<gene>
    <name evidence="5" type="ORF">SAMN02745181_2143</name>
</gene>
<evidence type="ECO:0000256" key="1">
    <source>
        <dbReference type="ARBA" id="ARBA00022729"/>
    </source>
</evidence>
<proteinExistence type="predicted"/>
<dbReference type="InterPro" id="IPR006860">
    <property type="entry name" value="FecR"/>
</dbReference>
<evidence type="ECO:0000259" key="4">
    <source>
        <dbReference type="SMART" id="SM00560"/>
    </source>
</evidence>
<keyword evidence="3" id="KW-0812">Transmembrane</keyword>
<accession>A0A1M6KLV1</accession>
<protein>
    <submittedName>
        <fullName evidence="5">FecR family protein</fullName>
    </submittedName>
</protein>
<dbReference type="InterPro" id="IPR013320">
    <property type="entry name" value="ConA-like_dom_sf"/>
</dbReference>
<dbReference type="SMART" id="SM00560">
    <property type="entry name" value="LamGL"/>
    <property type="match status" value="1"/>
</dbReference>
<evidence type="ECO:0000256" key="3">
    <source>
        <dbReference type="SAM" id="Phobius"/>
    </source>
</evidence>
<dbReference type="EMBL" id="FQYR01000004">
    <property type="protein sequence ID" value="SHJ59885.1"/>
    <property type="molecule type" value="Genomic_DNA"/>
</dbReference>
<dbReference type="GO" id="GO:0016989">
    <property type="term" value="F:sigma factor antagonist activity"/>
    <property type="evidence" value="ECO:0007669"/>
    <property type="project" value="TreeGrafter"/>
</dbReference>
<dbReference type="InterPro" id="IPR012373">
    <property type="entry name" value="Ferrdict_sens_TM"/>
</dbReference>
<name>A0A1M6KLV1_9BACT</name>
<dbReference type="Gene3D" id="2.60.120.200">
    <property type="match status" value="1"/>
</dbReference>
<dbReference type="Pfam" id="PF13385">
    <property type="entry name" value="Laminin_G_3"/>
    <property type="match status" value="1"/>
</dbReference>
<reference evidence="5 6" key="1">
    <citation type="submission" date="2016-11" db="EMBL/GenBank/DDBJ databases">
        <authorList>
            <person name="Jaros S."/>
            <person name="Januszkiewicz K."/>
            <person name="Wedrychowicz H."/>
        </authorList>
    </citation>
    <scope>NUCLEOTIDE SEQUENCE [LARGE SCALE GENOMIC DNA]</scope>
    <source>
        <strain evidence="5 6">DSM 18772</strain>
    </source>
</reference>
<sequence length="509" mass="56151">MKRRELEHQIQDLLDGNLDESQLDALQYELRTNSEAREIYRDFIHLQNAMQMNATVPAAVGKALIPIDRVVRRQRVKALRLTALASAAVLLVGLVTLALLTVRVKPSEQAVFRVAPGTQYSVSHTKQALEGGMQLEVGSRLQLQQGTVELLFGNGVKSVVMAPADMILLKGNHLQLNKGRAWFEVSQGAEGFTVLTKELKVVDLGTQFGVLADHVKYDEVHVFKGKVQVETLKEGAEAEIIKAGEARKLKAMNTLLAVDVEPEKFIETLPDSLPYLHWSFDHAEGNAYPAEGSMPGVELAAASPRIARVEDNKVPGKYGAGVTFRKFENELTTKHPGIGGDRPRTVACWIKVKKAPRGRTMRTNIVGWGDRDVMLYNRQRWQLAVMGDGEGASNLTVVGAGAHRTNSKLENGEWYHVAAVWDPGAKPPETGVMRVYINGQEQKLGVYQKDVWPNTKVGQEALPIVIGATMTLKNNNRSTFHGAIDELFIIEGAIGQDQVIQLMEKNSMK</sequence>
<dbReference type="Proteomes" id="UP000184510">
    <property type="component" value="Unassembled WGS sequence"/>
</dbReference>
<dbReference type="RefSeq" id="WP_159434904.1">
    <property type="nucleotide sequence ID" value="NZ_FQYR01000004.1"/>
</dbReference>
<dbReference type="InterPro" id="IPR006558">
    <property type="entry name" value="LamG-like"/>
</dbReference>
<organism evidence="5 6">
    <name type="scientific">Rubritalea squalenifaciens DSM 18772</name>
    <dbReference type="NCBI Taxonomy" id="1123071"/>
    <lineage>
        <taxon>Bacteria</taxon>
        <taxon>Pseudomonadati</taxon>
        <taxon>Verrucomicrobiota</taxon>
        <taxon>Verrucomicrobiia</taxon>
        <taxon>Verrucomicrobiales</taxon>
        <taxon>Rubritaleaceae</taxon>
        <taxon>Rubritalea</taxon>
    </lineage>
</organism>
<keyword evidence="2" id="KW-1015">Disulfide bond</keyword>
<dbReference type="PANTHER" id="PTHR30273:SF2">
    <property type="entry name" value="PROTEIN FECR"/>
    <property type="match status" value="1"/>
</dbReference>
<keyword evidence="1" id="KW-0732">Signal</keyword>
<dbReference type="SUPFAM" id="SSF49899">
    <property type="entry name" value="Concanavalin A-like lectins/glucanases"/>
    <property type="match status" value="1"/>
</dbReference>
<evidence type="ECO:0000256" key="2">
    <source>
        <dbReference type="ARBA" id="ARBA00023157"/>
    </source>
</evidence>
<dbReference type="AlphaFoldDB" id="A0A1M6KLV1"/>
<keyword evidence="6" id="KW-1185">Reference proteome</keyword>
<dbReference type="InParanoid" id="A0A1M6KLV1"/>
<dbReference type="STRING" id="1123071.SAMN02745181_2143"/>